<dbReference type="GO" id="GO:0016491">
    <property type="term" value="F:oxidoreductase activity"/>
    <property type="evidence" value="ECO:0007669"/>
    <property type="project" value="UniProtKB-KW"/>
</dbReference>
<keyword evidence="3" id="KW-0560">Oxidoreductase</keyword>
<accession>A0A9Q8LAU6</accession>
<evidence type="ECO:0000256" key="3">
    <source>
        <dbReference type="ARBA" id="ARBA00023002"/>
    </source>
</evidence>
<dbReference type="InterPro" id="IPR036291">
    <property type="entry name" value="NAD(P)-bd_dom_sf"/>
</dbReference>
<dbReference type="Pfam" id="PF05368">
    <property type="entry name" value="NmrA"/>
    <property type="match status" value="1"/>
</dbReference>
<evidence type="ECO:0000256" key="2">
    <source>
        <dbReference type="ARBA" id="ARBA00022857"/>
    </source>
</evidence>
<dbReference type="KEGG" id="ffu:CLAFUR5_03472"/>
<evidence type="ECO:0000313" key="6">
    <source>
        <dbReference type="Proteomes" id="UP000756132"/>
    </source>
</evidence>
<organism evidence="5 6">
    <name type="scientific">Passalora fulva</name>
    <name type="common">Tomato leaf mold</name>
    <name type="synonym">Cladosporium fulvum</name>
    <dbReference type="NCBI Taxonomy" id="5499"/>
    <lineage>
        <taxon>Eukaryota</taxon>
        <taxon>Fungi</taxon>
        <taxon>Dikarya</taxon>
        <taxon>Ascomycota</taxon>
        <taxon>Pezizomycotina</taxon>
        <taxon>Dothideomycetes</taxon>
        <taxon>Dothideomycetidae</taxon>
        <taxon>Mycosphaerellales</taxon>
        <taxon>Mycosphaerellaceae</taxon>
        <taxon>Fulvia</taxon>
    </lineage>
</organism>
<evidence type="ECO:0000313" key="5">
    <source>
        <dbReference type="EMBL" id="UJO13977.1"/>
    </source>
</evidence>
<evidence type="ECO:0000259" key="4">
    <source>
        <dbReference type="Pfam" id="PF05368"/>
    </source>
</evidence>
<keyword evidence="2" id="KW-0521">NADP</keyword>
<dbReference type="Gene3D" id="3.90.25.10">
    <property type="entry name" value="UDP-galactose 4-epimerase, domain 1"/>
    <property type="match status" value="1"/>
</dbReference>
<feature type="domain" description="NmrA-like" evidence="4">
    <location>
        <begin position="3"/>
        <end position="250"/>
    </location>
</feature>
<name>A0A9Q8LAU6_PASFU</name>
<dbReference type="SUPFAM" id="SSF51735">
    <property type="entry name" value="NAD(P)-binding Rossmann-fold domains"/>
    <property type="match status" value="1"/>
</dbReference>
<dbReference type="EMBL" id="CP090164">
    <property type="protein sequence ID" value="UJO13977.1"/>
    <property type="molecule type" value="Genomic_DNA"/>
</dbReference>
<reference evidence="5" key="1">
    <citation type="submission" date="2021-12" db="EMBL/GenBank/DDBJ databases">
        <authorList>
            <person name="Zaccaron A."/>
            <person name="Stergiopoulos I."/>
        </authorList>
    </citation>
    <scope>NUCLEOTIDE SEQUENCE</scope>
    <source>
        <strain evidence="5">Race5_Kim</strain>
    </source>
</reference>
<dbReference type="Proteomes" id="UP000756132">
    <property type="component" value="Chromosome 2"/>
</dbReference>
<dbReference type="PANTHER" id="PTHR47706:SF4">
    <property type="entry name" value="NMRA-LIKE DOMAIN-CONTAINING PROTEIN"/>
    <property type="match status" value="1"/>
</dbReference>
<reference evidence="5" key="2">
    <citation type="journal article" date="2022" name="Microb. Genom.">
        <title>A chromosome-scale genome assembly of the tomato pathogen Cladosporium fulvum reveals a compartmentalized genome architecture and the presence of a dispensable chromosome.</title>
        <authorList>
            <person name="Zaccaron A.Z."/>
            <person name="Chen L.H."/>
            <person name="Samaras A."/>
            <person name="Stergiopoulos I."/>
        </authorList>
    </citation>
    <scope>NUCLEOTIDE SEQUENCE</scope>
    <source>
        <strain evidence="5">Race5_Kim</strain>
    </source>
</reference>
<dbReference type="OrthoDB" id="10000533at2759"/>
<dbReference type="GeneID" id="71983350"/>
<protein>
    <submittedName>
        <fullName evidence="5">Oxidoreductase BOA1</fullName>
    </submittedName>
</protein>
<comment type="similarity">
    <text evidence="1">Belongs to the NmrA-type oxidoreductase family. Isoflavone reductase subfamily.</text>
</comment>
<dbReference type="InterPro" id="IPR008030">
    <property type="entry name" value="NmrA-like"/>
</dbReference>
<keyword evidence="6" id="KW-1185">Reference proteome</keyword>
<dbReference type="Gene3D" id="3.40.50.720">
    <property type="entry name" value="NAD(P)-binding Rossmann-like Domain"/>
    <property type="match status" value="1"/>
</dbReference>
<proteinExistence type="inferred from homology"/>
<sequence>MVTVALAGATTGLGLTFLHTFLHLNAQDQEHKIVLLSRSEQPEFSALGVDLRTVDYADHAEPVKALQGVHTVLSLIGGQLDGRHNPQLDLLKAAKEAGVQRFAPSEYAGNGYEGVEMYRPKAEVWKAVRKSGIPEYTRFNCGLFMSVLATGTPKEADGRTEALAGLRPWNFVLNMRAGTADLAGDGSAKMVLTDTRDVARFVYRALELERWPEHLGMQGDVVSFQELVGMLEDVQGRKFSVKENDLDVLLDEAAKNPSKALYNQARVALQKGWAMVGDDLNRAFPDVKPVKARQFIEKWWSGLELEEPAWVDNKIFGQRDFDNAKTK</sequence>
<dbReference type="PANTHER" id="PTHR47706">
    <property type="entry name" value="NMRA-LIKE FAMILY PROTEIN"/>
    <property type="match status" value="1"/>
</dbReference>
<gene>
    <name evidence="5" type="ORF">CLAFUR5_03472</name>
</gene>
<evidence type="ECO:0000256" key="1">
    <source>
        <dbReference type="ARBA" id="ARBA00005725"/>
    </source>
</evidence>
<dbReference type="RefSeq" id="XP_047758343.1">
    <property type="nucleotide sequence ID" value="XM_047902620.1"/>
</dbReference>
<dbReference type="AlphaFoldDB" id="A0A9Q8LAU6"/>
<dbReference type="InterPro" id="IPR051609">
    <property type="entry name" value="NmrA/Isoflavone_reductase-like"/>
</dbReference>